<comment type="caution">
    <text evidence="1">The sequence shown here is derived from an EMBL/GenBank/DDBJ whole genome shotgun (WGS) entry which is preliminary data.</text>
</comment>
<organism evidence="1 2">
    <name type="scientific">Diphasiastrum complanatum</name>
    <name type="common">Issler's clubmoss</name>
    <name type="synonym">Lycopodium complanatum</name>
    <dbReference type="NCBI Taxonomy" id="34168"/>
    <lineage>
        <taxon>Eukaryota</taxon>
        <taxon>Viridiplantae</taxon>
        <taxon>Streptophyta</taxon>
        <taxon>Embryophyta</taxon>
        <taxon>Tracheophyta</taxon>
        <taxon>Lycopodiopsida</taxon>
        <taxon>Lycopodiales</taxon>
        <taxon>Lycopodiaceae</taxon>
        <taxon>Lycopodioideae</taxon>
        <taxon>Diphasiastrum</taxon>
    </lineage>
</organism>
<proteinExistence type="predicted"/>
<dbReference type="EMBL" id="CM055101">
    <property type="protein sequence ID" value="KAJ7542517.1"/>
    <property type="molecule type" value="Genomic_DNA"/>
</dbReference>
<dbReference type="Proteomes" id="UP001162992">
    <property type="component" value="Chromosome 10"/>
</dbReference>
<reference evidence="2" key="1">
    <citation type="journal article" date="2024" name="Proc. Natl. Acad. Sci. U.S.A.">
        <title>Extraordinary preservation of gene collinearity over three hundred million years revealed in homosporous lycophytes.</title>
        <authorList>
            <person name="Li C."/>
            <person name="Wickell D."/>
            <person name="Kuo L.Y."/>
            <person name="Chen X."/>
            <person name="Nie B."/>
            <person name="Liao X."/>
            <person name="Peng D."/>
            <person name="Ji J."/>
            <person name="Jenkins J."/>
            <person name="Williams M."/>
            <person name="Shu S."/>
            <person name="Plott C."/>
            <person name="Barry K."/>
            <person name="Rajasekar S."/>
            <person name="Grimwood J."/>
            <person name="Han X."/>
            <person name="Sun S."/>
            <person name="Hou Z."/>
            <person name="He W."/>
            <person name="Dai G."/>
            <person name="Sun C."/>
            <person name="Schmutz J."/>
            <person name="Leebens-Mack J.H."/>
            <person name="Li F.W."/>
            <person name="Wang L."/>
        </authorList>
    </citation>
    <scope>NUCLEOTIDE SEQUENCE [LARGE SCALE GENOMIC DNA]</scope>
    <source>
        <strain evidence="2">cv. PW_Plant_1</strain>
    </source>
</reference>
<evidence type="ECO:0000313" key="1">
    <source>
        <dbReference type="EMBL" id="KAJ7542517.1"/>
    </source>
</evidence>
<keyword evidence="2" id="KW-1185">Reference proteome</keyword>
<evidence type="ECO:0000313" key="2">
    <source>
        <dbReference type="Proteomes" id="UP001162992"/>
    </source>
</evidence>
<name>A0ACC2CKK9_DIPCM</name>
<gene>
    <name evidence="1" type="ORF">O6H91_10G109400</name>
</gene>
<accession>A0ACC2CKK9</accession>
<protein>
    <submittedName>
        <fullName evidence="1">Uncharacterized protein</fullName>
    </submittedName>
</protein>
<sequence length="427" mass="46633">MDNSPGSTSSPVARIEAKPSTPFSAAGKLHRGGNSIASKRKGERKALADRTNDSPIFGLVPGYAIPSARRSPYFHDSNFSSLKSSISSSEDPSIGEDLLRSQVKSLLQKVDHEGSRFPVLRTLSQLNGFLSSPGRKASSACDPVGLPATPTLLFGKKSRLANTISRFQGCSVSEVESQQVHVYVDLGLHSPDESLASDVESKAELVSDCIRSNEARKSESKTPIVLSHDDETSNTAKGITRILHFDSPEKPSADNSACRSSFDVHESGSKFEQSNPFQLNINSKSGCSMCSSTKGELSVEQIDELVMARKQHVSSSSGNRIMFYNCQQFVENRHGSTVDLDCQEIYETVDDDCNTNVAQHQCKDLSRIPGHEDIQSTLIIKNRDQGTENTQKCFQAELHQENGTCNHDMPTSTTKTRKKTSSSRLRA</sequence>